<keyword evidence="11" id="KW-1133">Transmembrane helix</keyword>
<dbReference type="GO" id="GO:0044205">
    <property type="term" value="P:'de novo' UMP biosynthetic process"/>
    <property type="evidence" value="ECO:0007669"/>
    <property type="project" value="UniProtKB-UniPathway"/>
</dbReference>
<keyword evidence="6 16" id="KW-0285">Flavoprotein</keyword>
<dbReference type="NCBIfam" id="NF003645">
    <property type="entry name" value="PRK05286.1-2"/>
    <property type="match status" value="1"/>
</dbReference>
<keyword evidence="12 16" id="KW-0560">Oxidoreductase</keyword>
<dbReference type="InterPro" id="IPR001295">
    <property type="entry name" value="Dihydroorotate_DH_CS"/>
</dbReference>
<dbReference type="GO" id="GO:0106430">
    <property type="term" value="F:dihydroorotate dehydrogenase (quinone) activity"/>
    <property type="evidence" value="ECO:0007669"/>
    <property type="project" value="UniProtKB-EC"/>
</dbReference>
<dbReference type="InterPro" id="IPR050074">
    <property type="entry name" value="DHO_dehydrogenase"/>
</dbReference>
<evidence type="ECO:0000256" key="16">
    <source>
        <dbReference type="RuleBase" id="RU361255"/>
    </source>
</evidence>
<keyword evidence="8" id="KW-0812">Transmembrane</keyword>
<evidence type="ECO:0000256" key="13">
    <source>
        <dbReference type="ARBA" id="ARBA00023128"/>
    </source>
</evidence>
<dbReference type="AlphaFoldDB" id="A0A232FK56"/>
<dbReference type="PANTHER" id="PTHR48109">
    <property type="entry name" value="DIHYDROOROTATE DEHYDROGENASE (QUINONE), MITOCHONDRIAL-RELATED"/>
    <property type="match status" value="1"/>
</dbReference>
<evidence type="ECO:0000256" key="9">
    <source>
        <dbReference type="ARBA" id="ARBA00022792"/>
    </source>
</evidence>
<keyword evidence="10" id="KW-0809">Transit peptide</keyword>
<dbReference type="EMBL" id="NNAY01000129">
    <property type="protein sequence ID" value="OXU30707.1"/>
    <property type="molecule type" value="Genomic_DNA"/>
</dbReference>
<dbReference type="InterPro" id="IPR005720">
    <property type="entry name" value="Dihydroorotate_DH_cat"/>
</dbReference>
<dbReference type="PANTHER" id="PTHR48109:SF4">
    <property type="entry name" value="DIHYDROOROTATE DEHYDROGENASE (QUINONE), MITOCHONDRIAL"/>
    <property type="match status" value="1"/>
</dbReference>
<dbReference type="HAMAP" id="MF_00225">
    <property type="entry name" value="DHO_dh_type2"/>
    <property type="match status" value="1"/>
</dbReference>
<dbReference type="EC" id="1.3.5.2" evidence="4 16"/>
<comment type="caution">
    <text evidence="18">The sequence shown here is derived from an EMBL/GenBank/DDBJ whole genome shotgun (WGS) entry which is preliminary data.</text>
</comment>
<evidence type="ECO:0000256" key="15">
    <source>
        <dbReference type="ARBA" id="ARBA00048639"/>
    </source>
</evidence>
<proteinExistence type="inferred from homology"/>
<evidence type="ECO:0000256" key="12">
    <source>
        <dbReference type="ARBA" id="ARBA00023002"/>
    </source>
</evidence>
<evidence type="ECO:0000256" key="10">
    <source>
        <dbReference type="ARBA" id="ARBA00022946"/>
    </source>
</evidence>
<comment type="similarity">
    <text evidence="3 16">Belongs to the dihydroorotate dehydrogenase family. Type 2 subfamily.</text>
</comment>
<keyword evidence="19" id="KW-1185">Reference proteome</keyword>
<evidence type="ECO:0000256" key="6">
    <source>
        <dbReference type="ARBA" id="ARBA00022630"/>
    </source>
</evidence>
<dbReference type="InterPro" id="IPR013785">
    <property type="entry name" value="Aldolase_TIM"/>
</dbReference>
<keyword evidence="7 16" id="KW-0288">FMN</keyword>
<keyword evidence="13 16" id="KW-0496">Mitochondrion</keyword>
<evidence type="ECO:0000256" key="2">
    <source>
        <dbReference type="ARBA" id="ARBA00005161"/>
    </source>
</evidence>
<evidence type="ECO:0000256" key="4">
    <source>
        <dbReference type="ARBA" id="ARBA00012791"/>
    </source>
</evidence>
<dbReference type="FunFam" id="3.20.20.70:FF:000066">
    <property type="entry name" value="Dihydroorotate dehydrogenase (quinone), mitochondrial"/>
    <property type="match status" value="1"/>
</dbReference>
<evidence type="ECO:0000256" key="3">
    <source>
        <dbReference type="ARBA" id="ARBA00005359"/>
    </source>
</evidence>
<dbReference type="UniPathway" id="UPA00070">
    <property type="reaction ID" value="UER00946"/>
</dbReference>
<name>A0A232FK56_9HYME</name>
<feature type="domain" description="Dihydroorotate dehydrogenase catalytic" evidence="17">
    <location>
        <begin position="83"/>
        <end position="377"/>
    </location>
</feature>
<keyword evidence="9 16" id="KW-0999">Mitochondrion inner membrane</keyword>
<evidence type="ECO:0000256" key="8">
    <source>
        <dbReference type="ARBA" id="ARBA00022692"/>
    </source>
</evidence>
<gene>
    <name evidence="18" type="ORF">TSAR_012775</name>
</gene>
<dbReference type="GO" id="GO:0006207">
    <property type="term" value="P:'de novo' pyrimidine nucleobase biosynthetic process"/>
    <property type="evidence" value="ECO:0007669"/>
    <property type="project" value="InterPro"/>
</dbReference>
<dbReference type="STRING" id="543379.A0A232FK56"/>
<comment type="pathway">
    <text evidence="2 16">Pyrimidine metabolism; UMP biosynthesis via de novo pathway; orotate from (S)-dihydroorotate (quinone route): step 1/1.</text>
</comment>
<accession>A0A232FK56</accession>
<evidence type="ECO:0000259" key="17">
    <source>
        <dbReference type="Pfam" id="PF01180"/>
    </source>
</evidence>
<dbReference type="Gene3D" id="3.20.20.70">
    <property type="entry name" value="Aldolase class I"/>
    <property type="match status" value="1"/>
</dbReference>
<dbReference type="Proteomes" id="UP000215335">
    <property type="component" value="Unassembled WGS sequence"/>
</dbReference>
<evidence type="ECO:0000256" key="1">
    <source>
        <dbReference type="ARBA" id="ARBA00004434"/>
    </source>
</evidence>
<dbReference type="PROSITE" id="PS00911">
    <property type="entry name" value="DHODEHASE_1"/>
    <property type="match status" value="1"/>
</dbReference>
<evidence type="ECO:0000313" key="19">
    <source>
        <dbReference type="Proteomes" id="UP000215335"/>
    </source>
</evidence>
<dbReference type="InterPro" id="IPR005719">
    <property type="entry name" value="Dihydroorotate_DH_2"/>
</dbReference>
<organism evidence="18 19">
    <name type="scientific">Trichomalopsis sarcophagae</name>
    <dbReference type="NCBI Taxonomy" id="543379"/>
    <lineage>
        <taxon>Eukaryota</taxon>
        <taxon>Metazoa</taxon>
        <taxon>Ecdysozoa</taxon>
        <taxon>Arthropoda</taxon>
        <taxon>Hexapoda</taxon>
        <taxon>Insecta</taxon>
        <taxon>Pterygota</taxon>
        <taxon>Neoptera</taxon>
        <taxon>Endopterygota</taxon>
        <taxon>Hymenoptera</taxon>
        <taxon>Apocrita</taxon>
        <taxon>Proctotrupomorpha</taxon>
        <taxon>Chalcidoidea</taxon>
        <taxon>Pteromalidae</taxon>
        <taxon>Pteromalinae</taxon>
        <taxon>Trichomalopsis</taxon>
    </lineage>
</organism>
<evidence type="ECO:0000313" key="18">
    <source>
        <dbReference type="EMBL" id="OXU30707.1"/>
    </source>
</evidence>
<dbReference type="Pfam" id="PF01180">
    <property type="entry name" value="DHO_dh"/>
    <property type="match status" value="1"/>
</dbReference>
<evidence type="ECO:0000256" key="11">
    <source>
        <dbReference type="ARBA" id="ARBA00022989"/>
    </source>
</evidence>
<reference evidence="18 19" key="1">
    <citation type="journal article" date="2017" name="Curr. Biol.">
        <title>The Evolution of Venom by Co-option of Single-Copy Genes.</title>
        <authorList>
            <person name="Martinson E.O."/>
            <person name="Mrinalini"/>
            <person name="Kelkar Y.D."/>
            <person name="Chang C.H."/>
            <person name="Werren J.H."/>
        </authorList>
    </citation>
    <scope>NUCLEOTIDE SEQUENCE [LARGE SCALE GENOMIC DNA]</scope>
    <source>
        <strain evidence="18 19">Alberta</strain>
        <tissue evidence="18">Whole body</tissue>
    </source>
</reference>
<evidence type="ECO:0000256" key="7">
    <source>
        <dbReference type="ARBA" id="ARBA00022643"/>
    </source>
</evidence>
<dbReference type="CDD" id="cd04738">
    <property type="entry name" value="DHOD_2_like"/>
    <property type="match status" value="1"/>
</dbReference>
<protein>
    <recommendedName>
        <fullName evidence="5 16">Dihydroorotate dehydrogenase (quinone), mitochondrial</fullName>
        <shortName evidence="16">DHOdehase</shortName>
        <ecNumber evidence="4 16">1.3.5.2</ecNumber>
    </recommendedName>
</protein>
<dbReference type="NCBIfam" id="TIGR01036">
    <property type="entry name" value="pyrD_sub2"/>
    <property type="match status" value="1"/>
</dbReference>
<sequence>MSTMRPIENLTNLRKIKSLLGVTGGAVAIFTGVSLYQGNEKFYSNVAMPLIRLIDPEVAHRIAVKTAKLGLAPSQSTPDPPILRTSLWGLEFENPLGMAAGFDKHAEAVGGLHKMGFGFVEIGSVTPDPQPGNPKPRVFRLPEDRAIINRYGFNSEGHDVVHKRLQALKSSSDFHGIVGVNLGKNKLALEPVLDYVEGIQKFSDVADYFVVNVSSPNTPGLRNLQGKKELEELLGKVNEARDKASRRPPLLLKIAPDLAEEELKDVAEVITKSKTKVDGIVVSNTTLRRENLFNASKDEAGGLSGAPLSELSTKMIARMYQLTGGRVPIVGVGGIFDGTDAYSKIKAGASLVQIYTSFAYHGPPIVPKIKRELAELLEKDGHEKIEQAVGKEAKKLSKS</sequence>
<evidence type="ECO:0000256" key="5">
    <source>
        <dbReference type="ARBA" id="ARBA00017599"/>
    </source>
</evidence>
<comment type="subcellular location">
    <subcellularLocation>
        <location evidence="1 16">Mitochondrion inner membrane</location>
        <topology evidence="1 16">Single-pass membrane protein</topology>
    </subcellularLocation>
</comment>
<evidence type="ECO:0000256" key="14">
    <source>
        <dbReference type="ARBA" id="ARBA00023136"/>
    </source>
</evidence>
<dbReference type="SUPFAM" id="SSF51395">
    <property type="entry name" value="FMN-linked oxidoreductases"/>
    <property type="match status" value="1"/>
</dbReference>
<dbReference type="OrthoDB" id="14784at2759"/>
<keyword evidence="14" id="KW-0472">Membrane</keyword>
<dbReference type="GO" id="GO:0005743">
    <property type="term" value="C:mitochondrial inner membrane"/>
    <property type="evidence" value="ECO:0007669"/>
    <property type="project" value="UniProtKB-SubCell"/>
</dbReference>
<dbReference type="PROSITE" id="PS00912">
    <property type="entry name" value="DHODEHASE_2"/>
    <property type="match status" value="1"/>
</dbReference>
<comment type="cofactor">
    <cofactor evidence="16">
        <name>FMN</name>
        <dbReference type="ChEBI" id="CHEBI:58210"/>
    </cofactor>
    <text evidence="16">Binds 1 FMN per subunit.</text>
</comment>
<dbReference type="NCBIfam" id="NF003652">
    <property type="entry name" value="PRK05286.2-5"/>
    <property type="match status" value="1"/>
</dbReference>
<comment type="catalytic activity">
    <reaction evidence="15 16">
        <text>(S)-dihydroorotate + a quinone = orotate + a quinol</text>
        <dbReference type="Rhea" id="RHEA:30187"/>
        <dbReference type="ChEBI" id="CHEBI:24646"/>
        <dbReference type="ChEBI" id="CHEBI:30839"/>
        <dbReference type="ChEBI" id="CHEBI:30864"/>
        <dbReference type="ChEBI" id="CHEBI:132124"/>
        <dbReference type="EC" id="1.3.5.2"/>
    </reaction>
</comment>